<reference evidence="3 4" key="1">
    <citation type="submission" date="2019-07" db="EMBL/GenBank/DDBJ databases">
        <title>Genome assembly of two rare yeast pathogens: Diutina rugosa and Trichomonascus ciferrii.</title>
        <authorList>
            <person name="Mixao V."/>
            <person name="Saus E."/>
            <person name="Hansen A."/>
            <person name="Lass-Flor C."/>
            <person name="Gabaldon T."/>
        </authorList>
    </citation>
    <scope>NUCLEOTIDE SEQUENCE [LARGE SCALE GENOMIC DNA]</scope>
    <source>
        <strain evidence="3 4">CBS 613</strain>
    </source>
</reference>
<evidence type="ECO:0000313" key="4">
    <source>
        <dbReference type="Proteomes" id="UP000449547"/>
    </source>
</evidence>
<comment type="caution">
    <text evidence="3">The sequence shown here is derived from an EMBL/GenBank/DDBJ whole genome shotgun (WGS) entry which is preliminary data.</text>
</comment>
<organism evidence="3 4">
    <name type="scientific">Diutina rugosa</name>
    <name type="common">Yeast</name>
    <name type="synonym">Candida rugosa</name>
    <dbReference type="NCBI Taxonomy" id="5481"/>
    <lineage>
        <taxon>Eukaryota</taxon>
        <taxon>Fungi</taxon>
        <taxon>Dikarya</taxon>
        <taxon>Ascomycota</taxon>
        <taxon>Saccharomycotina</taxon>
        <taxon>Pichiomycetes</taxon>
        <taxon>Debaryomycetaceae</taxon>
        <taxon>Diutina</taxon>
    </lineage>
</organism>
<evidence type="ECO:0008006" key="5">
    <source>
        <dbReference type="Google" id="ProtNLM"/>
    </source>
</evidence>
<proteinExistence type="predicted"/>
<keyword evidence="2" id="KW-0732">Signal</keyword>
<dbReference type="EMBL" id="SWFT01000025">
    <property type="protein sequence ID" value="KAA8907388.1"/>
    <property type="molecule type" value="Genomic_DNA"/>
</dbReference>
<gene>
    <name evidence="3" type="ORF">DIURU_000550</name>
</gene>
<evidence type="ECO:0000256" key="2">
    <source>
        <dbReference type="SAM" id="SignalP"/>
    </source>
</evidence>
<protein>
    <recommendedName>
        <fullName evidence="5">ER membrane protein complex subunit 10</fullName>
    </recommendedName>
</protein>
<feature type="compositionally biased region" description="Basic and acidic residues" evidence="1">
    <location>
        <begin position="120"/>
        <end position="139"/>
    </location>
</feature>
<dbReference type="VEuPathDB" id="FungiDB:DIURU_000550"/>
<feature type="region of interest" description="Disordered" evidence="1">
    <location>
        <begin position="116"/>
        <end position="154"/>
    </location>
</feature>
<dbReference type="RefSeq" id="XP_034014645.1">
    <property type="nucleotide sequence ID" value="XM_034158489.1"/>
</dbReference>
<feature type="signal peptide" evidence="2">
    <location>
        <begin position="1"/>
        <end position="16"/>
    </location>
</feature>
<feature type="chain" id="PRO_5024851494" description="ER membrane protein complex subunit 10" evidence="2">
    <location>
        <begin position="17"/>
        <end position="201"/>
    </location>
</feature>
<name>A0A642V455_DIURU</name>
<keyword evidence="4" id="KW-1185">Reference proteome</keyword>
<dbReference type="GeneID" id="54779203"/>
<dbReference type="OrthoDB" id="1894652at2759"/>
<dbReference type="AlphaFoldDB" id="A0A642V455"/>
<dbReference type="Proteomes" id="UP000449547">
    <property type="component" value="Unassembled WGS sequence"/>
</dbReference>
<accession>A0A642V455</accession>
<evidence type="ECO:0000313" key="3">
    <source>
        <dbReference type="EMBL" id="KAA8907388.1"/>
    </source>
</evidence>
<dbReference type="OMA" id="YCIGTKD"/>
<sequence>MKVSLAFVVAMAAAHAPISLYARSAGSDVAVGTVTVDGRSVNLDKAETEGAGPACVGTKDLANHECFGYTELSSDWGVDVFLDKQAEIARLSIRQGPGRVYKFREEPQPNLKAWAVTNRKSQDSSEKPKEKKGPHTEKKVTKKTIVEEDEQGNKVEREVEIEEEVIVDDRSFVQKYWVYMVIPLVMFMLQKDPQNQRPKQD</sequence>
<evidence type="ECO:0000256" key="1">
    <source>
        <dbReference type="SAM" id="MobiDB-lite"/>
    </source>
</evidence>
<dbReference type="Pfam" id="PF21203">
    <property type="entry name" value="ECM10"/>
    <property type="match status" value="1"/>
</dbReference>